<gene>
    <name evidence="3" type="primary">algH</name>
    <name evidence="3" type="ORF">HMPREF9123_2402</name>
</gene>
<evidence type="ECO:0000256" key="1">
    <source>
        <dbReference type="ARBA" id="ARBA00009600"/>
    </source>
</evidence>
<dbReference type="RefSeq" id="WP_007343407.1">
    <property type="nucleotide sequence ID" value="NZ_GL878494.1"/>
</dbReference>
<organism evidence="3 4">
    <name type="scientific">Neisseria bacilliformis ATCC BAA-1200</name>
    <dbReference type="NCBI Taxonomy" id="888742"/>
    <lineage>
        <taxon>Bacteria</taxon>
        <taxon>Pseudomonadati</taxon>
        <taxon>Pseudomonadota</taxon>
        <taxon>Betaproteobacteria</taxon>
        <taxon>Neisseriales</taxon>
        <taxon>Neisseriaceae</taxon>
        <taxon>Neisseria</taxon>
    </lineage>
</organism>
<dbReference type="Gene3D" id="3.40.1740.10">
    <property type="entry name" value="VC0467-like"/>
    <property type="match status" value="1"/>
</dbReference>
<dbReference type="PANTHER" id="PTHR30327:SF1">
    <property type="entry name" value="UPF0301 PROTEIN YQGE"/>
    <property type="match status" value="1"/>
</dbReference>
<dbReference type="GO" id="GO:0005829">
    <property type="term" value="C:cytosol"/>
    <property type="evidence" value="ECO:0007669"/>
    <property type="project" value="TreeGrafter"/>
</dbReference>
<evidence type="ECO:0000313" key="3">
    <source>
        <dbReference type="EMBL" id="EGF08967.1"/>
    </source>
</evidence>
<dbReference type="Proteomes" id="UP000004105">
    <property type="component" value="Unassembled WGS sequence"/>
</dbReference>
<dbReference type="SUPFAM" id="SSF143456">
    <property type="entry name" value="VC0467-like"/>
    <property type="match status" value="1"/>
</dbReference>
<name>F2BF95_9NEIS</name>
<dbReference type="HOGENOM" id="CLU_057596_1_0_4"/>
<dbReference type="Pfam" id="PF02622">
    <property type="entry name" value="DUF179"/>
    <property type="match status" value="1"/>
</dbReference>
<dbReference type="GO" id="GO:0016301">
    <property type="term" value="F:kinase activity"/>
    <property type="evidence" value="ECO:0007669"/>
    <property type="project" value="UniProtKB-KW"/>
</dbReference>
<dbReference type="EMBL" id="AFAY01000048">
    <property type="protein sequence ID" value="EGF08967.1"/>
    <property type="molecule type" value="Genomic_DNA"/>
</dbReference>
<keyword evidence="3" id="KW-0418">Kinase</keyword>
<reference evidence="3 4" key="1">
    <citation type="submission" date="2011-02" db="EMBL/GenBank/DDBJ databases">
        <authorList>
            <person name="Muzny D."/>
            <person name="Qin X."/>
            <person name="Deng J."/>
            <person name="Jiang H."/>
            <person name="Liu Y."/>
            <person name="Qu J."/>
            <person name="Song X.-Z."/>
            <person name="Zhang L."/>
            <person name="Thornton R."/>
            <person name="Coyle M."/>
            <person name="Francisco L."/>
            <person name="Jackson L."/>
            <person name="Javaid M."/>
            <person name="Korchina V."/>
            <person name="Kovar C."/>
            <person name="Mata R."/>
            <person name="Mathew T."/>
            <person name="Ngo R."/>
            <person name="Nguyen L."/>
            <person name="Nguyen N."/>
            <person name="Okwuonu G."/>
            <person name="Ongeri F."/>
            <person name="Pham C."/>
            <person name="Simmons D."/>
            <person name="Wilczek-Boney K."/>
            <person name="Hale W."/>
            <person name="Jakkamsetti A."/>
            <person name="Pham P."/>
            <person name="Ruth R."/>
            <person name="San Lucas F."/>
            <person name="Warren J."/>
            <person name="Zhang J."/>
            <person name="Zhao Z."/>
            <person name="Zhou C."/>
            <person name="Zhu D."/>
            <person name="Lee S."/>
            <person name="Bess C."/>
            <person name="Blankenburg K."/>
            <person name="Forbes L."/>
            <person name="Fu Q."/>
            <person name="Gubbala S."/>
            <person name="Hirani K."/>
            <person name="Jayaseelan J.C."/>
            <person name="Lara F."/>
            <person name="Munidasa M."/>
            <person name="Palculict T."/>
            <person name="Patil S."/>
            <person name="Pu L.-L."/>
            <person name="Saada N."/>
            <person name="Tang L."/>
            <person name="Weissenberger G."/>
            <person name="Zhu Y."/>
            <person name="Hemphill L."/>
            <person name="Shang Y."/>
            <person name="Youmans B."/>
            <person name="Ayvaz T."/>
            <person name="Ross M."/>
            <person name="Santibanez J."/>
            <person name="Aqrawi P."/>
            <person name="Gross S."/>
            <person name="Joshi V."/>
            <person name="Fowler G."/>
            <person name="Nazareth L."/>
            <person name="Reid J."/>
            <person name="Worley K."/>
            <person name="Petrosino J."/>
            <person name="Highlander S."/>
            <person name="Gibbs R."/>
        </authorList>
    </citation>
    <scope>NUCLEOTIDE SEQUENCE [LARGE SCALE GENOMIC DNA]</scope>
    <source>
        <strain evidence="3 4">ATCC BAA-1200</strain>
    </source>
</reference>
<dbReference type="PANTHER" id="PTHR30327">
    <property type="entry name" value="UNCHARACTERIZED PROTEIN YQGE"/>
    <property type="match status" value="1"/>
</dbReference>
<dbReference type="STRING" id="267212.GCA_001063965_00140"/>
<comment type="similarity">
    <text evidence="1 2">Belongs to the UPF0301 (AlgH) family.</text>
</comment>
<sequence length="194" mass="20864">MAAQHSKAFSIMDKLTNHFLIATPALEDPFFAGSVVYICRHDDDGAMGVIINKASPIPMEAVFSAAEKDVPDRFQNQPILMGGPVQIDRGFVVHTPCGAWQSSFPVGGDTALTTSRDIIERLAQNDAVEKAILTIGCSSWSAGQLEQELAQNSWLTVPADDAILFDIPLRKRHRAALSKLGIQPAALMQGAGHA</sequence>
<dbReference type="InterPro" id="IPR003774">
    <property type="entry name" value="AlgH-like"/>
</dbReference>
<keyword evidence="3" id="KW-0808">Transferase</keyword>
<comment type="caution">
    <text evidence="3">The sequence shown here is derived from an EMBL/GenBank/DDBJ whole genome shotgun (WGS) entry which is preliminary data.</text>
</comment>
<keyword evidence="4" id="KW-1185">Reference proteome</keyword>
<evidence type="ECO:0000256" key="2">
    <source>
        <dbReference type="HAMAP-Rule" id="MF_00758"/>
    </source>
</evidence>
<evidence type="ECO:0000313" key="4">
    <source>
        <dbReference type="Proteomes" id="UP000004105"/>
    </source>
</evidence>
<dbReference type="HAMAP" id="MF_00758">
    <property type="entry name" value="UPF0301"/>
    <property type="match status" value="1"/>
</dbReference>
<accession>F2BF95</accession>
<protein>
    <recommendedName>
        <fullName evidence="2">UPF0301 protein HMPREF9123_2402</fullName>
    </recommendedName>
</protein>
<dbReference type="AlphaFoldDB" id="F2BF95"/>
<proteinExistence type="inferred from homology"/>
<dbReference type="NCBIfam" id="NF001266">
    <property type="entry name" value="PRK00228.1-1"/>
    <property type="match status" value="1"/>
</dbReference>